<keyword evidence="2" id="KW-0472">Membrane</keyword>
<organism evidence="3 4">
    <name type="scientific">Tieghemostelium lacteum</name>
    <name type="common">Slime mold</name>
    <name type="synonym">Dictyostelium lacteum</name>
    <dbReference type="NCBI Taxonomy" id="361077"/>
    <lineage>
        <taxon>Eukaryota</taxon>
        <taxon>Amoebozoa</taxon>
        <taxon>Evosea</taxon>
        <taxon>Eumycetozoa</taxon>
        <taxon>Dictyostelia</taxon>
        <taxon>Dictyosteliales</taxon>
        <taxon>Raperosteliaceae</taxon>
        <taxon>Tieghemostelium</taxon>
    </lineage>
</organism>
<feature type="region of interest" description="Disordered" evidence="1">
    <location>
        <begin position="272"/>
        <end position="293"/>
    </location>
</feature>
<keyword evidence="3" id="KW-0238">DNA-binding</keyword>
<keyword evidence="2" id="KW-0812">Transmembrane</keyword>
<keyword evidence="4" id="KW-1185">Reference proteome</keyword>
<proteinExistence type="predicted"/>
<reference evidence="3 4" key="1">
    <citation type="submission" date="2015-12" db="EMBL/GenBank/DDBJ databases">
        <title>Dictyostelia acquired genes for synthesis and detection of signals that induce cell-type specialization by lateral gene transfer from prokaryotes.</title>
        <authorList>
            <person name="Gloeckner G."/>
            <person name="Schaap P."/>
        </authorList>
    </citation>
    <scope>NUCLEOTIDE SEQUENCE [LARGE SCALE GENOMIC DNA]</scope>
    <source>
        <strain evidence="3 4">TK</strain>
    </source>
</reference>
<dbReference type="GO" id="GO:0003677">
    <property type="term" value="F:DNA binding"/>
    <property type="evidence" value="ECO:0007669"/>
    <property type="project" value="UniProtKB-KW"/>
</dbReference>
<dbReference type="EMBL" id="LODT01000047">
    <property type="protein sequence ID" value="KYQ88871.1"/>
    <property type="molecule type" value="Genomic_DNA"/>
</dbReference>
<dbReference type="InParanoid" id="A0A151Z4K1"/>
<feature type="transmembrane region" description="Helical" evidence="2">
    <location>
        <begin position="466"/>
        <end position="487"/>
    </location>
</feature>
<keyword evidence="3" id="KW-0371">Homeobox</keyword>
<sequence length="497" mass="56649">MNSSIKFNNTNNKSNNNKSNNNNNNNKSNKSNNKQNSNYLNKREKELRAELIAQKMETETKVPVQKVDFDLKAKERELREQLLATKNNKIINTNNTNININNNTSTSKSIKSIQSTIPSPSFETNIQSTLSTTSTPVSSNSCIIQDVGSSGVLSVSGETQCTGVVTSEKPISKKQQKNLNFHLKMKEQKLARLNKKQQKILVDTVQQENLVEPLKNLIPQLSTEQDQERNLTEVDSNTGDNNSSENSIEPNTKTDEMLIPIISTQPLIQSEDLVPKSESSTKEKEEEKKEEKEEDFNIGTLVINCITVDPIVLESNCISSFDSELVSETIDKFDCHETVHSIYTLKIWWLILLVCFLSSLFCLSMQAFFKLPTLYLPFSEPQYQFTYISLEPVVQYELAPPPKVLLLPCPLPIVSTSKTCQNCLVNYHIQETMFDLPVEKHDEITITEPEELPPDEPKASDINTQVVVHGTVNLSLFQFIFSFYFYFENLFRNRFWF</sequence>
<evidence type="ECO:0000256" key="2">
    <source>
        <dbReference type="SAM" id="Phobius"/>
    </source>
</evidence>
<evidence type="ECO:0000313" key="3">
    <source>
        <dbReference type="EMBL" id="KYQ88871.1"/>
    </source>
</evidence>
<keyword evidence="2" id="KW-1133">Transmembrane helix</keyword>
<feature type="compositionally biased region" description="Basic and acidic residues" evidence="1">
    <location>
        <begin position="273"/>
        <end position="291"/>
    </location>
</feature>
<evidence type="ECO:0000313" key="4">
    <source>
        <dbReference type="Proteomes" id="UP000076078"/>
    </source>
</evidence>
<evidence type="ECO:0000256" key="1">
    <source>
        <dbReference type="SAM" id="MobiDB-lite"/>
    </source>
</evidence>
<comment type="caution">
    <text evidence="3">The sequence shown here is derived from an EMBL/GenBank/DDBJ whole genome shotgun (WGS) entry which is preliminary data.</text>
</comment>
<protein>
    <submittedName>
        <fullName evidence="3">Putative homeobox transcription factor</fullName>
    </submittedName>
</protein>
<feature type="compositionally biased region" description="Polar residues" evidence="1">
    <location>
        <begin position="233"/>
        <end position="251"/>
    </location>
</feature>
<dbReference type="Proteomes" id="UP000076078">
    <property type="component" value="Unassembled WGS sequence"/>
</dbReference>
<dbReference type="AlphaFoldDB" id="A0A151Z4K1"/>
<feature type="transmembrane region" description="Helical" evidence="2">
    <location>
        <begin position="347"/>
        <end position="369"/>
    </location>
</feature>
<feature type="region of interest" description="Disordered" evidence="1">
    <location>
        <begin position="218"/>
        <end position="253"/>
    </location>
</feature>
<gene>
    <name evidence="3" type="ORF">DLAC_10677</name>
</gene>
<accession>A0A151Z4K1</accession>
<name>A0A151Z4K1_TIELA</name>
<feature type="region of interest" description="Disordered" evidence="1">
    <location>
        <begin position="1"/>
        <end position="39"/>
    </location>
</feature>